<evidence type="ECO:0000313" key="5">
    <source>
        <dbReference type="Proteomes" id="UP001589647"/>
    </source>
</evidence>
<reference evidence="4 5" key="1">
    <citation type="submission" date="2024-09" db="EMBL/GenBank/DDBJ databases">
        <authorList>
            <person name="Sun Q."/>
            <person name="Mori K."/>
        </authorList>
    </citation>
    <scope>NUCLEOTIDE SEQUENCE [LARGE SCALE GENOMIC DNA]</scope>
    <source>
        <strain evidence="4 5">CCM 3426</strain>
    </source>
</reference>
<evidence type="ECO:0000256" key="2">
    <source>
        <dbReference type="SAM" id="MobiDB-lite"/>
    </source>
</evidence>
<dbReference type="SUPFAM" id="SSF82171">
    <property type="entry name" value="DPP6 N-terminal domain-like"/>
    <property type="match status" value="1"/>
</dbReference>
<keyword evidence="3" id="KW-1133">Transmembrane helix</keyword>
<feature type="compositionally biased region" description="Basic and acidic residues" evidence="2">
    <location>
        <begin position="268"/>
        <end position="281"/>
    </location>
</feature>
<organism evidence="4 5">
    <name type="scientific">Nonomuraea spiralis</name>
    <dbReference type="NCBI Taxonomy" id="46182"/>
    <lineage>
        <taxon>Bacteria</taxon>
        <taxon>Bacillati</taxon>
        <taxon>Actinomycetota</taxon>
        <taxon>Actinomycetes</taxon>
        <taxon>Streptosporangiales</taxon>
        <taxon>Streptosporangiaceae</taxon>
        <taxon>Nonomuraea</taxon>
    </lineage>
</organism>
<dbReference type="RefSeq" id="WP_189649806.1">
    <property type="nucleotide sequence ID" value="NZ_BMRC01000011.1"/>
</dbReference>
<dbReference type="Proteomes" id="UP001589647">
    <property type="component" value="Unassembled WGS sequence"/>
</dbReference>
<dbReference type="PANTHER" id="PTHR19842">
    <property type="entry name" value="G BETA-LIKE PROTEIN GBL"/>
    <property type="match status" value="1"/>
</dbReference>
<keyword evidence="3" id="KW-0472">Membrane</keyword>
<dbReference type="InterPro" id="IPR001680">
    <property type="entry name" value="WD40_rpt"/>
</dbReference>
<dbReference type="InterPro" id="IPR015943">
    <property type="entry name" value="WD40/YVTN_repeat-like_dom_sf"/>
</dbReference>
<dbReference type="SMART" id="SM00320">
    <property type="entry name" value="WD40"/>
    <property type="match status" value="4"/>
</dbReference>
<name>A0ABV5IAR4_9ACTN</name>
<evidence type="ECO:0000256" key="1">
    <source>
        <dbReference type="ARBA" id="ARBA00009890"/>
    </source>
</evidence>
<keyword evidence="3" id="KW-0812">Transmembrane</keyword>
<proteinExistence type="inferred from homology"/>
<dbReference type="InterPro" id="IPR037588">
    <property type="entry name" value="MLST8"/>
</dbReference>
<sequence>MDLPYADRTRWFALLVVFAVAVWGISVVAGGRRDAERAALARKLALKGVELRDIDALGARLLGAAAVRLNADAQTREALADTVANEGRVDLNDVSRSDDVAIASDGSFVLALPFAEKVHRWDLREEGAYESVLDLRTSSVDRMAVSADGRVVVAADDFDGVTLWDLDRRTHPRKAAFLPLVGSSFEIVLSRDATTALIAYEDLDDDLERVNVEVWDISSLSRPARRSTLKVPGGRLYDLAVSADGRTAVAVRDDGQAPLVWDLTDPAHPAESHVGDQEKESAALSPDGRRAVFGTGNGVEVWDLGDRAKPVRVATMGGEFHDVFTVAMARKGDLVLAADYHGRAVLWDLSEPSRPVRLAALRTGVRVVDEVALSDDGRTAVMGSPWSGPRVWDLSHVEQDPLESVCRRGDDVLSAEFWELHTEGQGAAYTDGDFRLCDGVLTQ</sequence>
<comment type="caution">
    <text evidence="4">The sequence shown here is derived from an EMBL/GenBank/DDBJ whole genome shotgun (WGS) entry which is preliminary data.</text>
</comment>
<gene>
    <name evidence="4" type="ORF">ACFFV7_10500</name>
</gene>
<keyword evidence="5" id="KW-1185">Reference proteome</keyword>
<accession>A0ABV5IAR4</accession>
<evidence type="ECO:0000256" key="3">
    <source>
        <dbReference type="SAM" id="Phobius"/>
    </source>
</evidence>
<feature type="region of interest" description="Disordered" evidence="2">
    <location>
        <begin position="265"/>
        <end position="289"/>
    </location>
</feature>
<dbReference type="EMBL" id="JBHMEI010000005">
    <property type="protein sequence ID" value="MFB9201624.1"/>
    <property type="molecule type" value="Genomic_DNA"/>
</dbReference>
<dbReference type="PANTHER" id="PTHR19842:SF0">
    <property type="entry name" value="TARGET OF RAPAMYCIN COMPLEX SUBUNIT LST8"/>
    <property type="match status" value="1"/>
</dbReference>
<comment type="similarity">
    <text evidence="1">Belongs to the WD repeat LST8 family.</text>
</comment>
<evidence type="ECO:0000313" key="4">
    <source>
        <dbReference type="EMBL" id="MFB9201624.1"/>
    </source>
</evidence>
<feature type="transmembrane region" description="Helical" evidence="3">
    <location>
        <begin position="12"/>
        <end position="30"/>
    </location>
</feature>
<protein>
    <submittedName>
        <fullName evidence="4">WD40 repeat domain-containing protein</fullName>
    </submittedName>
</protein>
<dbReference type="Gene3D" id="2.130.10.10">
    <property type="entry name" value="YVTN repeat-like/Quinoprotein amine dehydrogenase"/>
    <property type="match status" value="2"/>
</dbReference>